<sequence>MAQRLRILLDTNVLIPLQDPLQILEVSLANFARLASIGGHQLLYHPANVADFERDRNAERRRRNLQRIKQYPALHDPAPCIWNTPGTSPNDACDNELLFALHCDAVHALITEDRGIHVKARALGLVHRVYTVQTAEDWLKRLHETRQVTLPNIQDVPLHSLTPELAGAFFDSLRDAYPNTDGQAGFDDWFRRKAREGRHAWIYRHSNNLLGALCIYQIQTNEVLNDAGEILSGSALKLCTFKVGELVRGRKVGELFLKAAFRFATKNQCAYLFITADTDTQGYLIQVLKDFGFQERGTYLGDAVLVKNHPLIKPQTDRLTSVEYVKQYFPHYRSDVSVQKFLVPIQPKFHNILFPDYEAAQPSLFPPTGNVGNAIKLAYLCHAQTKSIHPGDVVLFYRTGDEMAVTSLGVVEQFEVLQDEAQIASLVSRRTVYSLGEIEVLAKKPTKVILFRLIGHLATSVSYERLIRDRIVTGPIQSILKISDTSFSKLLAASND</sequence>
<dbReference type="GO" id="GO:0016747">
    <property type="term" value="F:acyltransferase activity, transferring groups other than amino-acyl groups"/>
    <property type="evidence" value="ECO:0007669"/>
    <property type="project" value="InterPro"/>
</dbReference>
<dbReference type="SUPFAM" id="SSF55729">
    <property type="entry name" value="Acyl-CoA N-acyltransferases (Nat)"/>
    <property type="match status" value="1"/>
</dbReference>
<dbReference type="EMBL" id="CP023270">
    <property type="protein sequence ID" value="AVJ30797.1"/>
    <property type="molecule type" value="Genomic_DNA"/>
</dbReference>
<dbReference type="OrthoDB" id="9773249at2"/>
<reference evidence="2 3" key="1">
    <citation type="submission" date="2017-09" db="EMBL/GenBank/DDBJ databases">
        <title>Genomic, metabolic, and phenotypic characteristics of bacterial isolates from the natural microbiome of the model nematode Caenorhabditis elegans.</title>
        <authorList>
            <person name="Zimmermann J."/>
            <person name="Obeng N."/>
            <person name="Yang W."/>
            <person name="Obeng O."/>
            <person name="Kissoyan K."/>
            <person name="Pees B."/>
            <person name="Dirksen P."/>
            <person name="Hoppner M."/>
            <person name="Franke A."/>
            <person name="Rosenstiel P."/>
            <person name="Leippe M."/>
            <person name="Dierking K."/>
            <person name="Kaleta C."/>
            <person name="Schulenburg H."/>
        </authorList>
    </citation>
    <scope>NUCLEOTIDE SEQUENCE [LARGE SCALE GENOMIC DNA]</scope>
    <source>
        <strain evidence="2 3">MYb73</strain>
    </source>
</reference>
<keyword evidence="2" id="KW-0808">Transferase</keyword>
<dbReference type="AlphaFoldDB" id="A0A2S0IG92"/>
<gene>
    <name evidence="2" type="ORF">CLM73_00430</name>
</gene>
<evidence type="ECO:0000313" key="2">
    <source>
        <dbReference type="EMBL" id="AVJ30797.1"/>
    </source>
</evidence>
<accession>A0A2S0IG92</accession>
<protein>
    <submittedName>
        <fullName evidence="2">N-acetyltransferase</fullName>
    </submittedName>
</protein>
<dbReference type="InterPro" id="IPR016181">
    <property type="entry name" value="Acyl_CoA_acyltransferase"/>
</dbReference>
<dbReference type="InterPro" id="IPR000182">
    <property type="entry name" value="GNAT_dom"/>
</dbReference>
<dbReference type="Gene3D" id="3.40.630.30">
    <property type="match status" value="1"/>
</dbReference>
<proteinExistence type="predicted"/>
<feature type="domain" description="N-acetyltransferase" evidence="1">
    <location>
        <begin position="156"/>
        <end position="312"/>
    </location>
</feature>
<organism evidence="2 3">
    <name type="scientific">Achromobacter spanius</name>
    <dbReference type="NCBI Taxonomy" id="217203"/>
    <lineage>
        <taxon>Bacteria</taxon>
        <taxon>Pseudomonadati</taxon>
        <taxon>Pseudomonadota</taxon>
        <taxon>Betaproteobacteria</taxon>
        <taxon>Burkholderiales</taxon>
        <taxon>Alcaligenaceae</taxon>
        <taxon>Achromobacter</taxon>
    </lineage>
</organism>
<dbReference type="RefSeq" id="WP_105241318.1">
    <property type="nucleotide sequence ID" value="NZ_CP023270.1"/>
</dbReference>
<name>A0A2S0IG92_9BURK</name>
<dbReference type="Pfam" id="PF00583">
    <property type="entry name" value="Acetyltransf_1"/>
    <property type="match status" value="1"/>
</dbReference>
<dbReference type="PROSITE" id="PS51186">
    <property type="entry name" value="GNAT"/>
    <property type="match status" value="1"/>
</dbReference>
<evidence type="ECO:0000259" key="1">
    <source>
        <dbReference type="PROSITE" id="PS51186"/>
    </source>
</evidence>
<evidence type="ECO:0000313" key="3">
    <source>
        <dbReference type="Proteomes" id="UP000239477"/>
    </source>
</evidence>
<keyword evidence="3" id="KW-1185">Reference proteome</keyword>
<dbReference type="Proteomes" id="UP000239477">
    <property type="component" value="Chromosome"/>
</dbReference>